<reference evidence="1" key="1">
    <citation type="journal article" date="2019" name="Genome Biol. Evol.">
        <title>Plastid Genomes and Proteins Illuminate the Evolution of Eustigmatophyte Algae and Their Bacterial Endosymbionts.</title>
        <authorList>
            <person name="Sevcikova T."/>
            <person name="Yurchenko T."/>
            <person name="Fawley K.P."/>
            <person name="Amaral R."/>
            <person name="Strnad H."/>
            <person name="Santos L.M."/>
            <person name="Fawley M.W."/>
            <person name="Elias M."/>
        </authorList>
    </citation>
    <scope>NUCLEOTIDE SEQUENCE</scope>
</reference>
<proteinExistence type="predicted"/>
<geneLocation type="plastid" evidence="1"/>
<organism evidence="1">
    <name type="scientific">Eustigmatophyceae sp. Chic 10/23 P-6w</name>
    <dbReference type="NCBI Taxonomy" id="1446905"/>
    <lineage>
        <taxon>Eukaryota</taxon>
        <taxon>Sar</taxon>
        <taxon>Stramenopiles</taxon>
        <taxon>Ochrophyta</taxon>
        <taxon>Eustigmatophyceae</taxon>
    </lineage>
</organism>
<dbReference type="GeneID" id="38947751"/>
<gene>
    <name evidence="1" type="primary">ycf34</name>
</gene>
<protein>
    <submittedName>
        <fullName evidence="1">Uncharacterized protein</fullName>
    </submittedName>
</protein>
<dbReference type="EMBL" id="MK281454">
    <property type="protein sequence ID" value="QAA11646.1"/>
    <property type="molecule type" value="Genomic_DNA"/>
</dbReference>
<keyword evidence="1" id="KW-0934">Plastid</keyword>
<sequence>MFTFCICINCEFYLSCWINKSLENFPANYIWLNKWNKINKCKLEEEDFRYLPTFLRIQLNISPRTYKSEPDIIHCDSFLEQPGNWIR</sequence>
<name>A0A3R5U9I0_9STRA</name>
<accession>A0A3R5U9I0</accession>
<dbReference type="RefSeq" id="YP_009550701.1">
    <property type="nucleotide sequence ID" value="NC_040296.1"/>
</dbReference>
<dbReference type="AlphaFoldDB" id="A0A3R5U9I0"/>
<evidence type="ECO:0000313" key="1">
    <source>
        <dbReference type="EMBL" id="QAA11646.1"/>
    </source>
</evidence>